<dbReference type="GO" id="GO:0005737">
    <property type="term" value="C:cytoplasm"/>
    <property type="evidence" value="ECO:0007669"/>
    <property type="project" value="TreeGrafter"/>
</dbReference>
<evidence type="ECO:0000256" key="1">
    <source>
        <dbReference type="ARBA" id="ARBA00001946"/>
    </source>
</evidence>
<dbReference type="AlphaFoldDB" id="A0A1F6GVI4"/>
<keyword evidence="2" id="KW-0479">Metal-binding</keyword>
<evidence type="ECO:0000313" key="9">
    <source>
        <dbReference type="Proteomes" id="UP000177583"/>
    </source>
</evidence>
<keyword evidence="5" id="KW-0694">RNA-binding</keyword>
<evidence type="ECO:0000259" key="7">
    <source>
        <dbReference type="Pfam" id="PF10150"/>
    </source>
</evidence>
<proteinExistence type="predicted"/>
<accession>A0A1F6GVI4</accession>
<dbReference type="CDD" id="cd04453">
    <property type="entry name" value="S1_RNase_E"/>
    <property type="match status" value="1"/>
</dbReference>
<dbReference type="PANTHER" id="PTHR30001:SF0">
    <property type="entry name" value="RIBONUCLEASE G"/>
    <property type="match status" value="1"/>
</dbReference>
<dbReference type="GO" id="GO:0004540">
    <property type="term" value="F:RNA nuclease activity"/>
    <property type="evidence" value="ECO:0007669"/>
    <property type="project" value="InterPro"/>
</dbReference>
<dbReference type="InterPro" id="IPR012340">
    <property type="entry name" value="NA-bd_OB-fold"/>
</dbReference>
<name>A0A1F6GVI4_9PROT</name>
<sequence>MAKKIIINHAKHEIRVALLEDGMVSELFYEREKNKSVVGNIYKGRVLKVLPGMESAFIDIGLEKAAFLYVDDIRTDDEVDVEPDEALVDDEEGGVKRSSGKPKKNRPEIGQLIKEGQDIMVQVSKGPIGTKGARITCNITLPGRNLVFMPHVNNVGVSRQIRDEKERARLRKIVSSVKPEGTGFIVRTVAAGRSEEEFQNDVDYLISTWTEVERKFKTYKSPAILYEDLNLTFRTIRDMLSPEVELLDIDDPTEYEKLKKHLNTYLPKYSGILKLFKRKVLIFDHYGISLEIDRALSRKVWLKSGGYLVIDQTEALTAIDVNTGSFTGSSSHEDTILTTNLESSVEIVHQLKLRDIGGIIIIDFIDMESMENRQKVFNLLKEELKKDKARTKVLPISEMGLVEMTRKRNRENLGRYLREACPYCDGRARIKSPATMIYEVYREIARLTKEVDPPENLLLGLHPDLAEYLEVEEMDTFRSMEKLLKGTLSLQTSERYHHEQFELFEF</sequence>
<dbReference type="InterPro" id="IPR019307">
    <property type="entry name" value="RNA-bd_AU-1/RNase_E/G"/>
</dbReference>
<dbReference type="Proteomes" id="UP000177583">
    <property type="component" value="Unassembled WGS sequence"/>
</dbReference>
<dbReference type="SUPFAM" id="SSF50249">
    <property type="entry name" value="Nucleic acid-binding proteins"/>
    <property type="match status" value="1"/>
</dbReference>
<evidence type="ECO:0000256" key="5">
    <source>
        <dbReference type="ARBA" id="ARBA00022884"/>
    </source>
</evidence>
<keyword evidence="3" id="KW-0378">Hydrolase</keyword>
<dbReference type="NCBIfam" id="TIGR00757">
    <property type="entry name" value="RNaseEG"/>
    <property type="match status" value="1"/>
</dbReference>
<dbReference type="GO" id="GO:0003723">
    <property type="term" value="F:RNA binding"/>
    <property type="evidence" value="ECO:0007669"/>
    <property type="project" value="UniProtKB-KW"/>
</dbReference>
<protein>
    <submittedName>
        <fullName evidence="8">Ribonuclease G</fullName>
    </submittedName>
</protein>
<evidence type="ECO:0000256" key="4">
    <source>
        <dbReference type="ARBA" id="ARBA00022842"/>
    </source>
</evidence>
<dbReference type="GO" id="GO:0006364">
    <property type="term" value="P:rRNA processing"/>
    <property type="evidence" value="ECO:0007669"/>
    <property type="project" value="TreeGrafter"/>
</dbReference>
<reference evidence="8 9" key="1">
    <citation type="journal article" date="2016" name="Nat. Commun.">
        <title>Thousands of microbial genomes shed light on interconnected biogeochemical processes in an aquifer system.</title>
        <authorList>
            <person name="Anantharaman K."/>
            <person name="Brown C.T."/>
            <person name="Hug L.A."/>
            <person name="Sharon I."/>
            <person name="Castelle C.J."/>
            <person name="Probst A.J."/>
            <person name="Thomas B.C."/>
            <person name="Singh A."/>
            <person name="Wilkins M.J."/>
            <person name="Karaoz U."/>
            <person name="Brodie E.L."/>
            <person name="Williams K.H."/>
            <person name="Hubbard S.S."/>
            <person name="Banfield J.F."/>
        </authorList>
    </citation>
    <scope>NUCLEOTIDE SEQUENCE [LARGE SCALE GENOMIC DNA]</scope>
</reference>
<organism evidence="8 9">
    <name type="scientific">Candidatus Lambdaproteobacteria bacterium RIFOXYD2_FULL_56_26</name>
    <dbReference type="NCBI Taxonomy" id="1817773"/>
    <lineage>
        <taxon>Bacteria</taxon>
        <taxon>Pseudomonadati</taxon>
        <taxon>Pseudomonadota</taxon>
        <taxon>Candidatus Lambdaproteobacteria</taxon>
    </lineage>
</organism>
<evidence type="ECO:0000256" key="6">
    <source>
        <dbReference type="SAM" id="MobiDB-lite"/>
    </source>
</evidence>
<dbReference type="PANTHER" id="PTHR30001">
    <property type="entry name" value="RIBONUCLEASE"/>
    <property type="match status" value="1"/>
</dbReference>
<dbReference type="GO" id="GO:0046872">
    <property type="term" value="F:metal ion binding"/>
    <property type="evidence" value="ECO:0007669"/>
    <property type="project" value="UniProtKB-KW"/>
</dbReference>
<gene>
    <name evidence="8" type="ORF">A2557_05420</name>
</gene>
<comment type="caution">
    <text evidence="8">The sequence shown here is derived from an EMBL/GenBank/DDBJ whole genome shotgun (WGS) entry which is preliminary data.</text>
</comment>
<dbReference type="Pfam" id="PF10150">
    <property type="entry name" value="RNase_E_G"/>
    <property type="match status" value="1"/>
</dbReference>
<dbReference type="Gene3D" id="2.40.50.140">
    <property type="entry name" value="Nucleic acid-binding proteins"/>
    <property type="match status" value="1"/>
</dbReference>
<comment type="cofactor">
    <cofactor evidence="1">
        <name>Mg(2+)</name>
        <dbReference type="ChEBI" id="CHEBI:18420"/>
    </cofactor>
</comment>
<dbReference type="EMBL" id="MFNF01000025">
    <property type="protein sequence ID" value="OGH02118.1"/>
    <property type="molecule type" value="Genomic_DNA"/>
</dbReference>
<feature type="region of interest" description="Disordered" evidence="6">
    <location>
        <begin position="84"/>
        <end position="107"/>
    </location>
</feature>
<evidence type="ECO:0000256" key="3">
    <source>
        <dbReference type="ARBA" id="ARBA00022801"/>
    </source>
</evidence>
<evidence type="ECO:0000313" key="8">
    <source>
        <dbReference type="EMBL" id="OGH02118.1"/>
    </source>
</evidence>
<keyword evidence="4" id="KW-0460">Magnesium</keyword>
<feature type="domain" description="RNA-binding protein AU-1/Ribonuclease E/G" evidence="7">
    <location>
        <begin position="140"/>
        <end position="408"/>
    </location>
</feature>
<dbReference type="InterPro" id="IPR004659">
    <property type="entry name" value="RNase_E/G"/>
</dbReference>
<evidence type="ECO:0000256" key="2">
    <source>
        <dbReference type="ARBA" id="ARBA00022723"/>
    </source>
</evidence>
<dbReference type="GO" id="GO:0016787">
    <property type="term" value="F:hydrolase activity"/>
    <property type="evidence" value="ECO:0007669"/>
    <property type="project" value="UniProtKB-KW"/>
</dbReference>
<dbReference type="Gene3D" id="3.40.1260.20">
    <property type="entry name" value="Ribonuclease E, catalytic domain"/>
    <property type="match status" value="1"/>
</dbReference>